<proteinExistence type="predicted"/>
<evidence type="ECO:0000313" key="1">
    <source>
        <dbReference type="EMBL" id="PWN46213.1"/>
    </source>
</evidence>
<dbReference type="InParanoid" id="A0A316WEQ3"/>
<reference evidence="1 2" key="1">
    <citation type="journal article" date="2018" name="Mol. Biol. Evol.">
        <title>Broad Genomic Sampling Reveals a Smut Pathogenic Ancestry of the Fungal Clade Ustilaginomycotina.</title>
        <authorList>
            <person name="Kijpornyongpan T."/>
            <person name="Mondo S.J."/>
            <person name="Barry K."/>
            <person name="Sandor L."/>
            <person name="Lee J."/>
            <person name="Lipzen A."/>
            <person name="Pangilinan J."/>
            <person name="LaButti K."/>
            <person name="Hainaut M."/>
            <person name="Henrissat B."/>
            <person name="Grigoriev I.V."/>
            <person name="Spatafora J.W."/>
            <person name="Aime M.C."/>
        </authorList>
    </citation>
    <scope>NUCLEOTIDE SEQUENCE [LARGE SCALE GENOMIC DNA]</scope>
    <source>
        <strain evidence="1 2">MCA 4658</strain>
    </source>
</reference>
<dbReference type="GeneID" id="37031905"/>
<name>A0A316WEQ3_9BASI</name>
<keyword evidence="2" id="KW-1185">Reference proteome</keyword>
<protein>
    <submittedName>
        <fullName evidence="1">Uncharacterized protein</fullName>
    </submittedName>
</protein>
<dbReference type="Proteomes" id="UP000245783">
    <property type="component" value="Unassembled WGS sequence"/>
</dbReference>
<sequence length="200" mass="21475">MPPARLGFVQGSTTNVTGQSVVRASPCEKARGFPPVRSLASFFQSQTSIIWDSICNCDCDSNWETPARRVKSRGPGPAILCRSIKPSALSAAMTSARLTGLTRDFGRPGGRHPSRSLRNLRFCLIATQPDSIYVIALQRAHQFAEGSRSERAQRSTAHQPPRACMRACVRACVRACMLDQPACAADGARRAAAAASSTVV</sequence>
<evidence type="ECO:0000313" key="2">
    <source>
        <dbReference type="Proteomes" id="UP000245783"/>
    </source>
</evidence>
<dbReference type="RefSeq" id="XP_025373373.1">
    <property type="nucleotide sequence ID" value="XM_025510035.1"/>
</dbReference>
<gene>
    <name evidence="1" type="ORF">IE81DRAFT_105</name>
</gene>
<organism evidence="1 2">
    <name type="scientific">Ceraceosorus guamensis</name>
    <dbReference type="NCBI Taxonomy" id="1522189"/>
    <lineage>
        <taxon>Eukaryota</taxon>
        <taxon>Fungi</taxon>
        <taxon>Dikarya</taxon>
        <taxon>Basidiomycota</taxon>
        <taxon>Ustilaginomycotina</taxon>
        <taxon>Exobasidiomycetes</taxon>
        <taxon>Ceraceosorales</taxon>
        <taxon>Ceraceosoraceae</taxon>
        <taxon>Ceraceosorus</taxon>
    </lineage>
</organism>
<accession>A0A316WEQ3</accession>
<dbReference type="AlphaFoldDB" id="A0A316WEQ3"/>
<dbReference type="EMBL" id="KZ819351">
    <property type="protein sequence ID" value="PWN46213.1"/>
    <property type="molecule type" value="Genomic_DNA"/>
</dbReference>